<name>A0A9P6VFV8_9HELO</name>
<dbReference type="EMBL" id="VNKQ01000013">
    <property type="protein sequence ID" value="KAG0647186.1"/>
    <property type="molecule type" value="Genomic_DNA"/>
</dbReference>
<evidence type="ECO:0000313" key="4">
    <source>
        <dbReference type="Proteomes" id="UP000785200"/>
    </source>
</evidence>
<comment type="caution">
    <text evidence="3">The sequence shown here is derived from an EMBL/GenBank/DDBJ whole genome shotgun (WGS) entry which is preliminary data.</text>
</comment>
<protein>
    <recommendedName>
        <fullName evidence="2">Microbial-type PARG catalytic domain-containing protein</fullName>
    </recommendedName>
</protein>
<dbReference type="InterPro" id="IPR019261">
    <property type="entry name" value="PARG_cat_microbial"/>
</dbReference>
<dbReference type="AlphaFoldDB" id="A0A9P6VFV8"/>
<evidence type="ECO:0000256" key="1">
    <source>
        <dbReference type="SAM" id="MobiDB-lite"/>
    </source>
</evidence>
<feature type="domain" description="Microbial-type PARG catalytic" evidence="2">
    <location>
        <begin position="57"/>
        <end position="144"/>
    </location>
</feature>
<keyword evidence="4" id="KW-1185">Reference proteome</keyword>
<dbReference type="Pfam" id="PF10021">
    <property type="entry name" value="PARG_cat_microb"/>
    <property type="match status" value="1"/>
</dbReference>
<sequence>MPPAKLKPSEIAAEAKKTYIPYIRQNYNTQWPAQSFLCHSESLAAGPAQITRHCRFAFFDRDPVDVALDWAPTEDVPIPVIMPANDKRPGGDWEAGVMAPEECLCRRSNLYSAMTTVAEGNSVPSNYPIPSKAGIFSEKVVVFRSGPEKYELWTEFKALPVISVCPVKRPKLDSSGKKYSFKQEKELMRDSIRTSLRIAIYYGYYNLCIGNFGLGPGFRNPPEEVATMWKDAFLKDPEFRGHFQDIVFAFEFSEGSNSASSSKGSSSKSSKSSSSKSSTSSSSSPSSSSSSDLDTFRHVFKPAVIHDAFKAR</sequence>
<dbReference type="Gene3D" id="3.40.220.10">
    <property type="entry name" value="Leucine Aminopeptidase, subunit E, domain 1"/>
    <property type="match status" value="1"/>
</dbReference>
<dbReference type="OrthoDB" id="2440523at2759"/>
<evidence type="ECO:0000259" key="2">
    <source>
        <dbReference type="Pfam" id="PF10021"/>
    </source>
</evidence>
<dbReference type="NCBIfam" id="TIGR02452">
    <property type="entry name" value="TIGR02452 family protein"/>
    <property type="match status" value="1"/>
</dbReference>
<dbReference type="InterPro" id="IPR012664">
    <property type="entry name" value="CHP02452"/>
</dbReference>
<feature type="region of interest" description="Disordered" evidence="1">
    <location>
        <begin position="255"/>
        <end position="293"/>
    </location>
</feature>
<proteinExistence type="predicted"/>
<dbReference type="PANTHER" id="PTHR35596">
    <property type="entry name" value="DUF2263 DOMAIN-CONTAINING PROTEIN"/>
    <property type="match status" value="1"/>
</dbReference>
<accession>A0A9P6VFV8</accession>
<reference evidence="3" key="1">
    <citation type="submission" date="2019-07" db="EMBL/GenBank/DDBJ databases">
        <title>Hyphodiscus hymeniophilus genome sequencing and assembly.</title>
        <authorList>
            <person name="Kramer G."/>
            <person name="Nodwell J."/>
        </authorList>
    </citation>
    <scope>NUCLEOTIDE SEQUENCE</scope>
    <source>
        <strain evidence="3">ATCC 34498</strain>
    </source>
</reference>
<gene>
    <name evidence="3" type="ORF">D0Z07_7062</name>
</gene>
<evidence type="ECO:0000313" key="3">
    <source>
        <dbReference type="EMBL" id="KAG0647186.1"/>
    </source>
</evidence>
<feature type="compositionally biased region" description="Low complexity" evidence="1">
    <location>
        <begin position="256"/>
        <end position="291"/>
    </location>
</feature>
<dbReference type="Proteomes" id="UP000785200">
    <property type="component" value="Unassembled WGS sequence"/>
</dbReference>
<dbReference type="PANTHER" id="PTHR35596:SF2">
    <property type="entry name" value="MICROBIAL-TYPE PARG CATALYTIC DOMAIN-CONTAINING PROTEIN"/>
    <property type="match status" value="1"/>
</dbReference>
<organism evidence="3 4">
    <name type="scientific">Hyphodiscus hymeniophilus</name>
    <dbReference type="NCBI Taxonomy" id="353542"/>
    <lineage>
        <taxon>Eukaryota</taxon>
        <taxon>Fungi</taxon>
        <taxon>Dikarya</taxon>
        <taxon>Ascomycota</taxon>
        <taxon>Pezizomycotina</taxon>
        <taxon>Leotiomycetes</taxon>
        <taxon>Helotiales</taxon>
        <taxon>Hyphodiscaceae</taxon>
        <taxon>Hyphodiscus</taxon>
    </lineage>
</organism>
<dbReference type="InterPro" id="IPR043472">
    <property type="entry name" value="Macro_dom-like"/>
</dbReference>